<keyword evidence="6" id="KW-1185">Reference proteome</keyword>
<dbReference type="SUPFAM" id="SSF56349">
    <property type="entry name" value="DNA breaking-rejoining enzymes"/>
    <property type="match status" value="1"/>
</dbReference>
<proteinExistence type="predicted"/>
<sequence length="398" mass="44108">MGADEAKVRAAVRDLEKQRDSGKVRKPGRPPTMAQWMGTFLNTVCARKVEDGTMAPRSLDDYRSKNALYIEPGIGKHRIDRLTPDHLDALYLALLRRGLASSTVLKVHRIVSRALKVAMQREIITRNVATLLDAPAPAETEIEPLTRDEARAALEVAGKRRNGVRWSVGSALGLRQGEALGLRWSYLDLETGMARVHWQLQRLNWQHGCEDPHACGEKHHHKGCKANCKAHTKYKRGCPPACARNCTKHAKACPERRGGGLVFRVPKGKNKRIVPVPPPLVSALRAHRVAQKRERLAAGELWEENDLVFCQANGRPIDPRRDWDDLQEILQEAGIAARGTHAQGRHTAGTLLTENGVGLRVVMEILGHSQPRVAQRYTHVSSPLAEDAAAKMGTSLWG</sequence>
<evidence type="ECO:0000256" key="2">
    <source>
        <dbReference type="ARBA" id="ARBA00023172"/>
    </source>
</evidence>
<feature type="region of interest" description="Disordered" evidence="3">
    <location>
        <begin position="1"/>
        <end position="30"/>
    </location>
</feature>
<dbReference type="PROSITE" id="PS51898">
    <property type="entry name" value="TYR_RECOMBINASE"/>
    <property type="match status" value="1"/>
</dbReference>
<dbReference type="InterPro" id="IPR013762">
    <property type="entry name" value="Integrase-like_cat_sf"/>
</dbReference>
<protein>
    <submittedName>
        <fullName evidence="5">Tyrosine-type recombinase/integrase</fullName>
    </submittedName>
</protein>
<evidence type="ECO:0000313" key="6">
    <source>
        <dbReference type="Proteomes" id="UP000778578"/>
    </source>
</evidence>
<dbReference type="Gene3D" id="1.10.443.10">
    <property type="entry name" value="Intergrase catalytic core"/>
    <property type="match status" value="1"/>
</dbReference>
<evidence type="ECO:0000313" key="5">
    <source>
        <dbReference type="EMBL" id="MBY8879760.1"/>
    </source>
</evidence>
<name>A0ABS7Q9D1_9ACTN</name>
<dbReference type="InterPro" id="IPR010998">
    <property type="entry name" value="Integrase_recombinase_N"/>
</dbReference>
<comment type="caution">
    <text evidence="5">The sequence shown here is derived from an EMBL/GenBank/DDBJ whole genome shotgun (WGS) entry which is preliminary data.</text>
</comment>
<dbReference type="PANTHER" id="PTHR30349">
    <property type="entry name" value="PHAGE INTEGRASE-RELATED"/>
    <property type="match status" value="1"/>
</dbReference>
<dbReference type="EMBL" id="JAINZZ010000023">
    <property type="protein sequence ID" value="MBY8879760.1"/>
    <property type="molecule type" value="Genomic_DNA"/>
</dbReference>
<keyword evidence="2" id="KW-0233">DNA recombination</keyword>
<dbReference type="PANTHER" id="PTHR30349:SF91">
    <property type="entry name" value="INTA PROTEIN"/>
    <property type="match status" value="1"/>
</dbReference>
<accession>A0ABS7Q9D1</accession>
<dbReference type="RefSeq" id="WP_222964101.1">
    <property type="nucleotide sequence ID" value="NZ_JAINZZ010000023.1"/>
</dbReference>
<dbReference type="Proteomes" id="UP000778578">
    <property type="component" value="Unassembled WGS sequence"/>
</dbReference>
<dbReference type="InterPro" id="IPR011010">
    <property type="entry name" value="DNA_brk_join_enz"/>
</dbReference>
<dbReference type="Gene3D" id="1.10.150.130">
    <property type="match status" value="1"/>
</dbReference>
<feature type="domain" description="Tyr recombinase" evidence="4">
    <location>
        <begin position="140"/>
        <end position="391"/>
    </location>
</feature>
<evidence type="ECO:0000256" key="1">
    <source>
        <dbReference type="ARBA" id="ARBA00023125"/>
    </source>
</evidence>
<evidence type="ECO:0000256" key="3">
    <source>
        <dbReference type="SAM" id="MobiDB-lite"/>
    </source>
</evidence>
<organism evidence="5 6">
    <name type="scientific">Actinacidiphila acidipaludis</name>
    <dbReference type="NCBI Taxonomy" id="2873382"/>
    <lineage>
        <taxon>Bacteria</taxon>
        <taxon>Bacillati</taxon>
        <taxon>Actinomycetota</taxon>
        <taxon>Actinomycetes</taxon>
        <taxon>Kitasatosporales</taxon>
        <taxon>Streptomycetaceae</taxon>
        <taxon>Actinacidiphila</taxon>
    </lineage>
</organism>
<reference evidence="5 6" key="1">
    <citation type="submission" date="2021-08" db="EMBL/GenBank/DDBJ databases">
        <title>WGS of actinomycetes from Thailand.</title>
        <authorList>
            <person name="Thawai C."/>
        </authorList>
    </citation>
    <scope>NUCLEOTIDE SEQUENCE [LARGE SCALE GENOMIC DNA]</scope>
    <source>
        <strain evidence="5 6">PLK6-54</strain>
    </source>
</reference>
<dbReference type="InterPro" id="IPR050090">
    <property type="entry name" value="Tyrosine_recombinase_XerCD"/>
</dbReference>
<evidence type="ECO:0000259" key="4">
    <source>
        <dbReference type="PROSITE" id="PS51898"/>
    </source>
</evidence>
<gene>
    <name evidence="5" type="ORF">K7862_19255</name>
</gene>
<dbReference type="Pfam" id="PF00589">
    <property type="entry name" value="Phage_integrase"/>
    <property type="match status" value="1"/>
</dbReference>
<dbReference type="InterPro" id="IPR002104">
    <property type="entry name" value="Integrase_catalytic"/>
</dbReference>
<feature type="compositionally biased region" description="Basic and acidic residues" evidence="3">
    <location>
        <begin position="1"/>
        <end position="23"/>
    </location>
</feature>
<keyword evidence="1" id="KW-0238">DNA-binding</keyword>